<keyword evidence="3" id="KW-1185">Reference proteome</keyword>
<evidence type="ECO:0000259" key="1">
    <source>
        <dbReference type="Pfam" id="PF12697"/>
    </source>
</evidence>
<dbReference type="KEGG" id="ela:UCREL1_5185"/>
<evidence type="ECO:0000313" key="3">
    <source>
        <dbReference type="Proteomes" id="UP000012174"/>
    </source>
</evidence>
<feature type="domain" description="AB hydrolase-1" evidence="1">
    <location>
        <begin position="10"/>
        <end position="91"/>
    </location>
</feature>
<dbReference type="PANTHER" id="PTHR37017:SF10">
    <property type="entry name" value="AB HYDROLASE-1 DOMAIN-CONTAINING PROTEIN"/>
    <property type="match status" value="1"/>
</dbReference>
<dbReference type="InterPro" id="IPR000073">
    <property type="entry name" value="AB_hydrolase_1"/>
</dbReference>
<evidence type="ECO:0000313" key="2">
    <source>
        <dbReference type="EMBL" id="EMR67830.1"/>
    </source>
</evidence>
<dbReference type="Gene3D" id="3.40.50.1820">
    <property type="entry name" value="alpha/beta hydrolase"/>
    <property type="match status" value="1"/>
</dbReference>
<protein>
    <submittedName>
        <fullName evidence="2">Putative prolyl aminopeptidase protein</fullName>
    </submittedName>
</protein>
<dbReference type="PANTHER" id="PTHR37017">
    <property type="entry name" value="AB HYDROLASE-1 DOMAIN-CONTAINING PROTEIN-RELATED"/>
    <property type="match status" value="1"/>
</dbReference>
<dbReference type="SUPFAM" id="SSF53474">
    <property type="entry name" value="alpha/beta-Hydrolases"/>
    <property type="match status" value="1"/>
</dbReference>
<keyword evidence="2" id="KW-0378">Hydrolase</keyword>
<dbReference type="InterPro" id="IPR052897">
    <property type="entry name" value="Sec-Metab_Biosynth_Hydrolase"/>
</dbReference>
<dbReference type="GO" id="GO:0004177">
    <property type="term" value="F:aminopeptidase activity"/>
    <property type="evidence" value="ECO:0007669"/>
    <property type="project" value="UniProtKB-KW"/>
</dbReference>
<dbReference type="Pfam" id="PF12697">
    <property type="entry name" value="Abhydrolase_6"/>
    <property type="match status" value="1"/>
</dbReference>
<sequence>MNNSPRKPTIVLVSGAWCVPAHYSALTSALSEAGYSVRAPTNPTCSGVRPATATYDDDVRHIRGLVASLVEGAGEPVVMLMHSYGGAIGTSAVSRELTASARGAGRGDCPAASPISSTCARTCCHGIGA</sequence>
<accession>M7TM72</accession>
<gene>
    <name evidence="2" type="ORF">UCREL1_5185</name>
</gene>
<dbReference type="OMA" id="CARTCCH"/>
<keyword evidence="2" id="KW-0031">Aminopeptidase</keyword>
<dbReference type="InterPro" id="IPR029058">
    <property type="entry name" value="AB_hydrolase_fold"/>
</dbReference>
<name>M7TM72_EUTLA</name>
<dbReference type="HOGENOM" id="CLU_1948804_0_0_1"/>
<keyword evidence="2" id="KW-0645">Protease</keyword>
<proteinExistence type="predicted"/>
<dbReference type="OrthoDB" id="408373at2759"/>
<dbReference type="AlphaFoldDB" id="M7TM72"/>
<reference evidence="3" key="1">
    <citation type="journal article" date="2013" name="Genome Announc.">
        <title>Draft genome sequence of the grapevine dieback fungus Eutypa lata UCR-EL1.</title>
        <authorList>
            <person name="Blanco-Ulate B."/>
            <person name="Rolshausen P.E."/>
            <person name="Cantu D."/>
        </authorList>
    </citation>
    <scope>NUCLEOTIDE SEQUENCE [LARGE SCALE GENOMIC DNA]</scope>
    <source>
        <strain evidence="3">UCR-EL1</strain>
    </source>
</reference>
<dbReference type="EMBL" id="KB706350">
    <property type="protein sequence ID" value="EMR67830.1"/>
    <property type="molecule type" value="Genomic_DNA"/>
</dbReference>
<organism evidence="2 3">
    <name type="scientific">Eutypa lata (strain UCR-EL1)</name>
    <name type="common">Grapevine dieback disease fungus</name>
    <name type="synonym">Eutypa armeniacae</name>
    <dbReference type="NCBI Taxonomy" id="1287681"/>
    <lineage>
        <taxon>Eukaryota</taxon>
        <taxon>Fungi</taxon>
        <taxon>Dikarya</taxon>
        <taxon>Ascomycota</taxon>
        <taxon>Pezizomycotina</taxon>
        <taxon>Sordariomycetes</taxon>
        <taxon>Xylariomycetidae</taxon>
        <taxon>Xylariales</taxon>
        <taxon>Diatrypaceae</taxon>
        <taxon>Eutypa</taxon>
    </lineage>
</organism>
<dbReference type="Proteomes" id="UP000012174">
    <property type="component" value="Unassembled WGS sequence"/>
</dbReference>